<gene>
    <name evidence="1" type="ORF">OS493_028407</name>
</gene>
<name>A0A9X0D9K2_9CNID</name>
<dbReference type="AlphaFoldDB" id="A0A9X0D9K2"/>
<accession>A0A9X0D9K2</accession>
<comment type="caution">
    <text evidence="1">The sequence shown here is derived from an EMBL/GenBank/DDBJ whole genome shotgun (WGS) entry which is preliminary data.</text>
</comment>
<keyword evidence="2" id="KW-1185">Reference proteome</keyword>
<sequence>MAEVTMKRLLAYVSTKDELTQYLASKTLEKGGQDGVSVVVAWSISAEQHTKTWSTSIATTRRQTLKSYCMLLMQPPQEPRV</sequence>
<protein>
    <submittedName>
        <fullName evidence="1">Uncharacterized protein</fullName>
    </submittedName>
</protein>
<dbReference type="EMBL" id="MU825423">
    <property type="protein sequence ID" value="KAJ7389939.1"/>
    <property type="molecule type" value="Genomic_DNA"/>
</dbReference>
<proteinExistence type="predicted"/>
<organism evidence="1 2">
    <name type="scientific">Desmophyllum pertusum</name>
    <dbReference type="NCBI Taxonomy" id="174260"/>
    <lineage>
        <taxon>Eukaryota</taxon>
        <taxon>Metazoa</taxon>
        <taxon>Cnidaria</taxon>
        <taxon>Anthozoa</taxon>
        <taxon>Hexacorallia</taxon>
        <taxon>Scleractinia</taxon>
        <taxon>Caryophylliina</taxon>
        <taxon>Caryophylliidae</taxon>
        <taxon>Desmophyllum</taxon>
    </lineage>
</organism>
<reference evidence="1" key="1">
    <citation type="submission" date="2023-01" db="EMBL/GenBank/DDBJ databases">
        <title>Genome assembly of the deep-sea coral Lophelia pertusa.</title>
        <authorList>
            <person name="Herrera S."/>
            <person name="Cordes E."/>
        </authorList>
    </citation>
    <scope>NUCLEOTIDE SEQUENCE</scope>
    <source>
        <strain evidence="1">USNM1676648</strain>
        <tissue evidence="1">Polyp</tissue>
    </source>
</reference>
<evidence type="ECO:0000313" key="1">
    <source>
        <dbReference type="EMBL" id="KAJ7389939.1"/>
    </source>
</evidence>
<evidence type="ECO:0000313" key="2">
    <source>
        <dbReference type="Proteomes" id="UP001163046"/>
    </source>
</evidence>
<dbReference type="Proteomes" id="UP001163046">
    <property type="component" value="Unassembled WGS sequence"/>
</dbReference>